<dbReference type="EMBL" id="PP579741">
    <property type="protein sequence ID" value="XAG95905.1"/>
    <property type="molecule type" value="Genomic_DNA"/>
</dbReference>
<keyword evidence="2" id="KW-1185">Reference proteome</keyword>
<name>A0AAX4Q608_9CAUD</name>
<protein>
    <submittedName>
        <fullName evidence="1">Uncharacterized protein</fullName>
    </submittedName>
</protein>
<dbReference type="Pfam" id="PF24207">
    <property type="entry name" value="DUF7430"/>
    <property type="match status" value="1"/>
</dbReference>
<evidence type="ECO:0000313" key="1">
    <source>
        <dbReference type="EMBL" id="XAG95905.1"/>
    </source>
</evidence>
<dbReference type="InterPro" id="IPR055853">
    <property type="entry name" value="DUF7430"/>
</dbReference>
<proteinExistence type="predicted"/>
<accession>A0AAX4Q608</accession>
<sequence>MAVVHLARPTKFSRKNMSAANIVCASYPGDEDAHKIIWGLVSRSSNDINLEALKQAVEHIIFKSRL</sequence>
<evidence type="ECO:0000313" key="2">
    <source>
        <dbReference type="Proteomes" id="UP001437386"/>
    </source>
</evidence>
<gene>
    <name evidence="1" type="ORF">U7154_000138</name>
</gene>
<reference evidence="1 2" key="1">
    <citation type="submission" date="2024-04" db="EMBL/GenBank/DDBJ databases">
        <authorList>
            <person name="Wojcicki M."/>
            <person name="Srednicka P."/>
            <person name="Shymialevich D."/>
            <person name="Sokolowska B."/>
        </authorList>
    </citation>
    <scope>NUCLEOTIDE SEQUENCE [LARGE SCALE GENOMIC DNA]</scope>
</reference>
<organism evidence="1 2">
    <name type="scientific">Enterobacter phage KKP_3711</name>
    <dbReference type="NCBI Taxonomy" id="3109398"/>
    <lineage>
        <taxon>Viruses</taxon>
        <taxon>Duplodnaviria</taxon>
        <taxon>Heunggongvirae</taxon>
        <taxon>Uroviricota</taxon>
        <taxon>Caudoviricetes</taxon>
        <taxon>Demerecviridae</taxon>
        <taxon>Markadamsvirinae</taxon>
    </lineage>
</organism>
<dbReference type="Proteomes" id="UP001437386">
    <property type="component" value="Segment"/>
</dbReference>